<feature type="repeat" description="Solcar" evidence="8">
    <location>
        <begin position="216"/>
        <end position="327"/>
    </location>
</feature>
<dbReference type="PROSITE" id="PS50920">
    <property type="entry name" value="SOLCAR"/>
    <property type="match status" value="3"/>
</dbReference>
<dbReference type="InterPro" id="IPR018108">
    <property type="entry name" value="MCP_transmembrane"/>
</dbReference>
<keyword evidence="7 8" id="KW-0472">Membrane</keyword>
<proteinExistence type="inferred from homology"/>
<protein>
    <submittedName>
        <fullName evidence="11">Mitochondrial carrier, magnesium ion Mme1</fullName>
    </submittedName>
</protein>
<evidence type="ECO:0000256" key="1">
    <source>
        <dbReference type="ARBA" id="ARBA00004141"/>
    </source>
</evidence>
<dbReference type="EMBL" id="CP115612">
    <property type="protein sequence ID" value="WBW74610.1"/>
    <property type="molecule type" value="Genomic_DNA"/>
</dbReference>
<dbReference type="Gene3D" id="1.50.40.10">
    <property type="entry name" value="Mitochondrial carrier domain"/>
    <property type="match status" value="2"/>
</dbReference>
<evidence type="ECO:0000256" key="9">
    <source>
        <dbReference type="RuleBase" id="RU000488"/>
    </source>
</evidence>
<dbReference type="Pfam" id="PF00153">
    <property type="entry name" value="Mito_carr"/>
    <property type="match status" value="3"/>
</dbReference>
<evidence type="ECO:0000256" key="6">
    <source>
        <dbReference type="ARBA" id="ARBA00022989"/>
    </source>
</evidence>
<keyword evidence="6 10" id="KW-1133">Transmembrane helix</keyword>
<name>A0AAE9WE74_9SCHI</name>
<evidence type="ECO:0000313" key="11">
    <source>
        <dbReference type="EMBL" id="WBW74610.1"/>
    </source>
</evidence>
<dbReference type="GO" id="GO:0016020">
    <property type="term" value="C:membrane"/>
    <property type="evidence" value="ECO:0007669"/>
    <property type="project" value="UniProtKB-SubCell"/>
</dbReference>
<keyword evidence="3 9" id="KW-0813">Transport</keyword>
<accession>A0AAE9WE74</accession>
<evidence type="ECO:0000256" key="3">
    <source>
        <dbReference type="ARBA" id="ARBA00022448"/>
    </source>
</evidence>
<feature type="transmembrane region" description="Helical" evidence="10">
    <location>
        <begin position="67"/>
        <end position="91"/>
    </location>
</feature>
<dbReference type="RefSeq" id="XP_056038853.1">
    <property type="nucleotide sequence ID" value="XM_056181771.1"/>
</dbReference>
<dbReference type="InterPro" id="IPR023395">
    <property type="entry name" value="MCP_dom_sf"/>
</dbReference>
<dbReference type="Proteomes" id="UP001212411">
    <property type="component" value="Chromosome 2"/>
</dbReference>
<evidence type="ECO:0000256" key="8">
    <source>
        <dbReference type="PROSITE-ProRule" id="PRU00282"/>
    </source>
</evidence>
<sequence>MEPGIPPMMERSPAYTHVLTAGGIGGATADLMMHSLDTVKTRQQGALYTDKYRGMVRSYLTIFREEGLFHGLYSGVCPMLLGSLPATALFFSSYEFTKRRLMDTYHVPETLSFLLAGFVGDLFASVVYVPSEVLKTRLQLQGRYNNKFFKSDYNYPSFRGAIKQIAKEEGPRTFFFGYRATVLRDIPFSGLQLLFYEKLRQGVQRYSGKKEIGVRYELLIGSLAGAGAGFLTTPLDLAKTRLQTMVRPTGVSDNIQSGRYFYGQMENSLGKSASAPRNQAVGIRKVLSTLYRNEGAMGLFKGVGPRVFWTSSQSSLMFVFYESIIRLFKQKEAESMLN</sequence>
<keyword evidence="4 8" id="KW-0812">Transmembrane</keyword>
<comment type="similarity">
    <text evidence="2 9">Belongs to the mitochondrial carrier (TC 2.A.29) family.</text>
</comment>
<comment type="subcellular location">
    <subcellularLocation>
        <location evidence="1">Membrane</location>
        <topology evidence="1">Multi-pass membrane protein</topology>
    </subcellularLocation>
</comment>
<evidence type="ECO:0000256" key="2">
    <source>
        <dbReference type="ARBA" id="ARBA00006375"/>
    </source>
</evidence>
<feature type="repeat" description="Solcar" evidence="8">
    <location>
        <begin position="108"/>
        <end position="202"/>
    </location>
</feature>
<feature type="transmembrane region" description="Helical" evidence="10">
    <location>
        <begin position="111"/>
        <end position="129"/>
    </location>
</feature>
<dbReference type="AlphaFoldDB" id="A0AAE9WE74"/>
<evidence type="ECO:0000256" key="10">
    <source>
        <dbReference type="SAM" id="Phobius"/>
    </source>
</evidence>
<feature type="repeat" description="Solcar" evidence="8">
    <location>
        <begin position="13"/>
        <end position="100"/>
    </location>
</feature>
<dbReference type="FunFam" id="1.50.40.10:FF:000095">
    <property type="entry name" value="Mitochondrial carrier protein"/>
    <property type="match status" value="1"/>
</dbReference>
<dbReference type="GeneID" id="80876460"/>
<dbReference type="PANTHER" id="PTHR45667">
    <property type="entry name" value="S-ADENOSYLMETHIONINE MITOCHONDRIAL CARRIER PROTEIN"/>
    <property type="match status" value="1"/>
</dbReference>
<keyword evidence="5" id="KW-0677">Repeat</keyword>
<evidence type="ECO:0000313" key="12">
    <source>
        <dbReference type="Proteomes" id="UP001212411"/>
    </source>
</evidence>
<evidence type="ECO:0000256" key="4">
    <source>
        <dbReference type="ARBA" id="ARBA00022692"/>
    </source>
</evidence>
<gene>
    <name evidence="11" type="primary">mme1</name>
    <name evidence="11" type="ORF">SOMG_02980</name>
</gene>
<evidence type="ECO:0000256" key="5">
    <source>
        <dbReference type="ARBA" id="ARBA00022737"/>
    </source>
</evidence>
<organism evidence="11 12">
    <name type="scientific">Schizosaccharomyces osmophilus</name>
    <dbReference type="NCBI Taxonomy" id="2545709"/>
    <lineage>
        <taxon>Eukaryota</taxon>
        <taxon>Fungi</taxon>
        <taxon>Dikarya</taxon>
        <taxon>Ascomycota</taxon>
        <taxon>Taphrinomycotina</taxon>
        <taxon>Schizosaccharomycetes</taxon>
        <taxon>Schizosaccharomycetales</taxon>
        <taxon>Schizosaccharomycetaceae</taxon>
        <taxon>Schizosaccharomyces</taxon>
    </lineage>
</organism>
<evidence type="ECO:0000256" key="7">
    <source>
        <dbReference type="ARBA" id="ARBA00023136"/>
    </source>
</evidence>
<reference evidence="11 12" key="1">
    <citation type="journal article" date="2023" name="G3 (Bethesda)">
        <title>A high-quality reference genome for the fission yeast Schizosaccharomyces osmophilus.</title>
        <authorList>
            <person name="Jia G.S."/>
            <person name="Zhang W.C."/>
            <person name="Liang Y."/>
            <person name="Liu X.H."/>
            <person name="Rhind N."/>
            <person name="Pidoux A."/>
            <person name="Brysch-Herzberg M."/>
            <person name="Du L.L."/>
        </authorList>
    </citation>
    <scope>NUCLEOTIDE SEQUENCE [LARGE SCALE GENOMIC DNA]</scope>
    <source>
        <strain evidence="11 12">CBS 15793</strain>
    </source>
</reference>
<dbReference type="SUPFAM" id="SSF103506">
    <property type="entry name" value="Mitochondrial carrier"/>
    <property type="match status" value="1"/>
</dbReference>
<dbReference type="KEGG" id="som:SOMG_02980"/>
<keyword evidence="12" id="KW-1185">Reference proteome</keyword>